<gene>
    <name evidence="10" type="ORF">KUTeg_023024</name>
</gene>
<dbReference type="SMART" id="SM00181">
    <property type="entry name" value="EGF"/>
    <property type="match status" value="2"/>
</dbReference>
<comment type="similarity">
    <text evidence="1">Belongs to the thrombospondin family.</text>
</comment>
<dbReference type="InterPro" id="IPR008979">
    <property type="entry name" value="Galactose-bd-like_sf"/>
</dbReference>
<dbReference type="Gene3D" id="4.10.1080.10">
    <property type="entry name" value="TSP type-3 repeat"/>
    <property type="match status" value="2"/>
</dbReference>
<dbReference type="Gene3D" id="2.60.120.260">
    <property type="entry name" value="Galactose-binding domain-like"/>
    <property type="match status" value="1"/>
</dbReference>
<keyword evidence="11" id="KW-1185">Reference proteome</keyword>
<dbReference type="PANTHER" id="PTHR10199">
    <property type="entry name" value="THROMBOSPONDIN"/>
    <property type="match status" value="1"/>
</dbReference>
<feature type="domain" description="EGF-like" evidence="9">
    <location>
        <begin position="356"/>
        <end position="394"/>
    </location>
</feature>
<comment type="caution">
    <text evidence="5">Lacks conserved residue(s) required for the propagation of feature annotation.</text>
</comment>
<evidence type="ECO:0000256" key="5">
    <source>
        <dbReference type="PROSITE-ProRule" id="PRU00076"/>
    </source>
</evidence>
<dbReference type="PROSITE" id="PS51234">
    <property type="entry name" value="TSP3"/>
    <property type="match status" value="1"/>
</dbReference>
<dbReference type="InterPro" id="IPR011641">
    <property type="entry name" value="Tyr-kin_ephrin_A/B_rcpt-like"/>
</dbReference>
<evidence type="ECO:0000256" key="2">
    <source>
        <dbReference type="ARBA" id="ARBA00022729"/>
    </source>
</evidence>
<accession>A0ABQ9E439</accession>
<dbReference type="Gene3D" id="2.10.50.10">
    <property type="entry name" value="Tumor Necrosis Factor Receptor, subunit A, domain 2"/>
    <property type="match status" value="1"/>
</dbReference>
<dbReference type="InterPro" id="IPR000742">
    <property type="entry name" value="EGF"/>
</dbReference>
<evidence type="ECO:0000313" key="10">
    <source>
        <dbReference type="EMBL" id="KAJ8298964.1"/>
    </source>
</evidence>
<dbReference type="Proteomes" id="UP001217089">
    <property type="component" value="Unassembled WGS sequence"/>
</dbReference>
<dbReference type="PANTHER" id="PTHR10199:SF110">
    <property type="entry name" value="TSP C-TERMINAL DOMAIN-CONTAINING PROTEIN"/>
    <property type="match status" value="1"/>
</dbReference>
<keyword evidence="3 6" id="KW-0106">Calcium</keyword>
<dbReference type="EMBL" id="JARBDR010000921">
    <property type="protein sequence ID" value="KAJ8298964.1"/>
    <property type="molecule type" value="Genomic_DNA"/>
</dbReference>
<dbReference type="PROSITE" id="PS01187">
    <property type="entry name" value="EGF_CA"/>
    <property type="match status" value="1"/>
</dbReference>
<dbReference type="PROSITE" id="PS01285">
    <property type="entry name" value="FA58C_1"/>
    <property type="match status" value="1"/>
</dbReference>
<evidence type="ECO:0000256" key="3">
    <source>
        <dbReference type="ARBA" id="ARBA00022837"/>
    </source>
</evidence>
<dbReference type="SUPFAM" id="SSF57196">
    <property type="entry name" value="EGF/Laminin"/>
    <property type="match status" value="1"/>
</dbReference>
<keyword evidence="4" id="KW-1015">Disulfide bond</keyword>
<evidence type="ECO:0000256" key="7">
    <source>
        <dbReference type="SAM" id="MobiDB-lite"/>
    </source>
</evidence>
<dbReference type="CDD" id="cd00054">
    <property type="entry name" value="EGF_CA"/>
    <property type="match status" value="1"/>
</dbReference>
<feature type="region of interest" description="Disordered" evidence="7">
    <location>
        <begin position="576"/>
        <end position="621"/>
    </location>
</feature>
<evidence type="ECO:0000256" key="6">
    <source>
        <dbReference type="PROSITE-ProRule" id="PRU00634"/>
    </source>
</evidence>
<keyword evidence="5" id="KW-0245">EGF-like domain</keyword>
<evidence type="ECO:0000256" key="4">
    <source>
        <dbReference type="ARBA" id="ARBA00023157"/>
    </source>
</evidence>
<dbReference type="Gene3D" id="2.10.25.10">
    <property type="entry name" value="Laminin"/>
    <property type="match status" value="2"/>
</dbReference>
<evidence type="ECO:0000259" key="9">
    <source>
        <dbReference type="PROSITE" id="PS50026"/>
    </source>
</evidence>
<keyword evidence="2" id="KW-0732">Signal</keyword>
<dbReference type="SMART" id="SM00179">
    <property type="entry name" value="EGF_CA"/>
    <property type="match status" value="1"/>
</dbReference>
<dbReference type="SUPFAM" id="SSF49785">
    <property type="entry name" value="Galactose-binding domain-like"/>
    <property type="match status" value="1"/>
</dbReference>
<dbReference type="InterPro" id="IPR028974">
    <property type="entry name" value="TSP_type-3_rpt"/>
</dbReference>
<feature type="repeat" description="TSP type-3" evidence="6">
    <location>
        <begin position="514"/>
        <end position="549"/>
    </location>
</feature>
<dbReference type="InterPro" id="IPR000421">
    <property type="entry name" value="FA58C"/>
</dbReference>
<dbReference type="PROSITE" id="PS50022">
    <property type="entry name" value="FA58C_3"/>
    <property type="match status" value="1"/>
</dbReference>
<dbReference type="Pfam" id="PF02412">
    <property type="entry name" value="TSP_3"/>
    <property type="match status" value="4"/>
</dbReference>
<dbReference type="InterPro" id="IPR017897">
    <property type="entry name" value="Thrombospondin_3_rpt"/>
</dbReference>
<organism evidence="10 11">
    <name type="scientific">Tegillarca granosa</name>
    <name type="common">Malaysian cockle</name>
    <name type="synonym">Anadara granosa</name>
    <dbReference type="NCBI Taxonomy" id="220873"/>
    <lineage>
        <taxon>Eukaryota</taxon>
        <taxon>Metazoa</taxon>
        <taxon>Spiralia</taxon>
        <taxon>Lophotrochozoa</taxon>
        <taxon>Mollusca</taxon>
        <taxon>Bivalvia</taxon>
        <taxon>Autobranchia</taxon>
        <taxon>Pteriomorphia</taxon>
        <taxon>Arcoida</taxon>
        <taxon>Arcoidea</taxon>
        <taxon>Arcidae</taxon>
        <taxon>Tegillarca</taxon>
    </lineage>
</organism>
<dbReference type="InterPro" id="IPR018097">
    <property type="entry name" value="EGF_Ca-bd_CS"/>
</dbReference>
<feature type="compositionally biased region" description="Acidic residues" evidence="7">
    <location>
        <begin position="611"/>
        <end position="621"/>
    </location>
</feature>
<dbReference type="PROSITE" id="PS50026">
    <property type="entry name" value="EGF_3"/>
    <property type="match status" value="1"/>
</dbReference>
<proteinExistence type="inferred from homology"/>
<evidence type="ECO:0000256" key="1">
    <source>
        <dbReference type="ARBA" id="ARBA00009456"/>
    </source>
</evidence>
<reference evidence="10 11" key="1">
    <citation type="submission" date="2022-12" db="EMBL/GenBank/DDBJ databases">
        <title>Chromosome-level genome of Tegillarca granosa.</title>
        <authorList>
            <person name="Kim J."/>
        </authorList>
    </citation>
    <scope>NUCLEOTIDE SEQUENCE [LARGE SCALE GENOMIC DNA]</scope>
    <source>
        <strain evidence="10">Teg-2019</strain>
        <tissue evidence="10">Adductor muscle</tissue>
    </source>
</reference>
<feature type="domain" description="F5/8 type C" evidence="8">
    <location>
        <begin position="47"/>
        <end position="161"/>
    </location>
</feature>
<dbReference type="Pfam" id="PF00754">
    <property type="entry name" value="F5_F8_type_C"/>
    <property type="match status" value="1"/>
</dbReference>
<dbReference type="SUPFAM" id="SSF103647">
    <property type="entry name" value="TSP type-3 repeat"/>
    <property type="match status" value="3"/>
</dbReference>
<comment type="caution">
    <text evidence="10">The sequence shown here is derived from an EMBL/GenBank/DDBJ whole genome shotgun (WGS) entry which is preliminary data.</text>
</comment>
<dbReference type="InterPro" id="IPR003367">
    <property type="entry name" value="Thrombospondin_3-like_rpt"/>
</dbReference>
<dbReference type="InterPro" id="IPR001881">
    <property type="entry name" value="EGF-like_Ca-bd_dom"/>
</dbReference>
<name>A0ABQ9E439_TEGGR</name>
<evidence type="ECO:0000313" key="11">
    <source>
        <dbReference type="Proteomes" id="UP001217089"/>
    </source>
</evidence>
<dbReference type="SMART" id="SM01411">
    <property type="entry name" value="Ephrin_rec_like"/>
    <property type="match status" value="1"/>
</dbReference>
<protein>
    <submittedName>
        <fullName evidence="10">Uncharacterized protein</fullName>
    </submittedName>
</protein>
<sequence length="647" mass="70804">MWLYLNKVLVLEVSTRNMGSVIPCKKISIVGASPKVIDGGNPVRGAVANVSLTLDNSCLVDVEYKPISYNITVNSSNGELYLRIPGHYYEEYEDLGGLTGGWVAAMNDIHQWIQVNLSTLHFIHVVQIQGREDKANWVTSLSIYYSNDSSSWMKYIHFSGNSIVLGVKDAYPLGIALVTVQCCHVVDVIRHRLILLVEDQQQNIHLVQHLSVKHVLRDGDVKMVKPRHAQILHLLTVQMKTVQLLVCNVKAEICQLCPPGKYQDESGQSDCKICPAGHYSSTMKDKCAVCEPNSWAADDGSGCHSCEDSTQCPCQASKSPCFKKDLCYNYKSGGSHTFGCLPCPDGYEGSGVSCTDINECTVNLPCWNNSACINTEPGYQCRACPYGYLGTYEDAWAITLHRRTFQLNNTELDSYPYQRCDDVNECNINHGGCDHNAYCHNTIDNCHNVPNSGQEDNDNDWLGDECDPDDDNDYIYDVSDNCPFTTNRDQNDTDGDSIGDACDNCVNSANTDQADTDGDGIGDVCDTDIDGDGLLNSADNCPYKSNPDQADLDGDNIGDVCDNCRTVSNNAQTDFDNSGIGDSCSTNQDSDGDGIPTFDDNCPTTPNSEQTDTDSDGIGDSCDTDIDGDGVLNINDNCNLCFKSKSN</sequence>
<evidence type="ECO:0000259" key="8">
    <source>
        <dbReference type="PROSITE" id="PS50022"/>
    </source>
</evidence>
<dbReference type="Pfam" id="PF07699">
    <property type="entry name" value="Ephrin_rec_like"/>
    <property type="match status" value="1"/>
</dbReference>